<gene>
    <name evidence="1" type="ORF">E3U43_008918</name>
</gene>
<proteinExistence type="predicted"/>
<reference evidence="1" key="1">
    <citation type="submission" date="2018-11" db="EMBL/GenBank/DDBJ databases">
        <title>The sequence and de novo assembly of Larimichthys crocea genome using PacBio and Hi-C technologies.</title>
        <authorList>
            <person name="Xu P."/>
            <person name="Chen B."/>
            <person name="Zhou Z."/>
            <person name="Ke Q."/>
            <person name="Wu Y."/>
            <person name="Bai H."/>
            <person name="Pu F."/>
        </authorList>
    </citation>
    <scope>NUCLEOTIDE SEQUENCE</scope>
    <source>
        <tissue evidence="1">Muscle</tissue>
    </source>
</reference>
<dbReference type="EMBL" id="CM011674">
    <property type="protein sequence ID" value="TMS23612.1"/>
    <property type="molecule type" value="Genomic_DNA"/>
</dbReference>
<comment type="caution">
    <text evidence="1">The sequence shown here is derived from an EMBL/GenBank/DDBJ whole genome shotgun (WGS) entry which is preliminary data.</text>
</comment>
<evidence type="ECO:0000313" key="1">
    <source>
        <dbReference type="EMBL" id="TMS23612.1"/>
    </source>
</evidence>
<organism evidence="1 2">
    <name type="scientific">Larimichthys crocea</name>
    <name type="common">Large yellow croaker</name>
    <name type="synonym">Pseudosciaena crocea</name>
    <dbReference type="NCBI Taxonomy" id="215358"/>
    <lineage>
        <taxon>Eukaryota</taxon>
        <taxon>Metazoa</taxon>
        <taxon>Chordata</taxon>
        <taxon>Craniata</taxon>
        <taxon>Vertebrata</taxon>
        <taxon>Euteleostomi</taxon>
        <taxon>Actinopterygii</taxon>
        <taxon>Neopterygii</taxon>
        <taxon>Teleostei</taxon>
        <taxon>Neoteleostei</taxon>
        <taxon>Acanthomorphata</taxon>
        <taxon>Eupercaria</taxon>
        <taxon>Sciaenidae</taxon>
        <taxon>Larimichthys</taxon>
    </lineage>
</organism>
<protein>
    <submittedName>
        <fullName evidence="1">Uncharacterized protein</fullName>
    </submittedName>
</protein>
<dbReference type="Proteomes" id="UP000793456">
    <property type="component" value="Chromosome I"/>
</dbReference>
<evidence type="ECO:0000313" key="2">
    <source>
        <dbReference type="Proteomes" id="UP000793456"/>
    </source>
</evidence>
<sequence>MSLYGGMGRGGGRGQANVKGKSPTSSPSMNGLAVPDSPGSSYRRITGPPAVRQSVGKLGMWPPAQAEEGKINQPESPRTPRQKNPLVLRWESGLINGHHEEDD</sequence>
<name>A0ACD3RW72_LARCR</name>
<keyword evidence="2" id="KW-1185">Reference proteome</keyword>
<accession>A0ACD3RW72</accession>